<reference evidence="2 3" key="1">
    <citation type="journal article" date="2009" name="PLoS Genet.">
        <title>The genome of Nectria haematococca: contribution of supernumerary chromosomes to gene expansion.</title>
        <authorList>
            <person name="Coleman J.J."/>
            <person name="Rounsley S.D."/>
            <person name="Rodriguez-Carres M."/>
            <person name="Kuo A."/>
            <person name="Wasmann C.C."/>
            <person name="Grimwood J."/>
            <person name="Schmutz J."/>
            <person name="Taga M."/>
            <person name="White G.J."/>
            <person name="Zhou S."/>
            <person name="Schwartz D.C."/>
            <person name="Freitag M."/>
            <person name="Ma L.J."/>
            <person name="Danchin E.G."/>
            <person name="Henrissat B."/>
            <person name="Coutinho P.M."/>
            <person name="Nelson D.R."/>
            <person name="Straney D."/>
            <person name="Napoli C.A."/>
            <person name="Barker B.M."/>
            <person name="Gribskov M."/>
            <person name="Rep M."/>
            <person name="Kroken S."/>
            <person name="Molnar I."/>
            <person name="Rensing C."/>
            <person name="Kennell J.C."/>
            <person name="Zamora J."/>
            <person name="Farman M.L."/>
            <person name="Selker E.U."/>
            <person name="Salamov A."/>
            <person name="Shapiro H."/>
            <person name="Pangilinan J."/>
            <person name="Lindquist E."/>
            <person name="Lamers C."/>
            <person name="Grigoriev I.V."/>
            <person name="Geiser D.M."/>
            <person name="Covert S.F."/>
            <person name="Temporini E."/>
            <person name="Vanetten H.D."/>
        </authorList>
    </citation>
    <scope>NUCLEOTIDE SEQUENCE [LARGE SCALE GENOMIC DNA]</scope>
    <source>
        <strain evidence="3">ATCC MYA-4622 / CBS 123669 / FGSC 9596 / NRRL 45880 / 77-13-4</strain>
    </source>
</reference>
<accession>C7ZQE7</accession>
<sequence>MSNCYTAHTPLSGSPTHIGSSERARIDALLFNGSNGIMLGLKPQPACPGRNELLYAMLCINLDGRFVETSTYKRPPLSVSPTPWNLTPSPSIISRSPACTKSLPIQLLCSPYLIQKITVVFSFSSSRLPPGHSLVLNTQQGERHISHPTPLTMSNSGTHSPINIQTASTMATGDNPDIISQPTDTTGVSNNDQKPGSENDATEYEETIRSSLRMLKDLEARIARIASRYDVKLLPQDNELSGSEWARRLTWAVEEIADEFTHLCEINYYRFLEMEDQEEKALWDEQWEVDRWEIDELQGLVDAFYGLKHEFLPRRRE</sequence>
<keyword evidence="3" id="KW-1185">Reference proteome</keyword>
<dbReference type="AlphaFoldDB" id="C7ZQE7"/>
<protein>
    <submittedName>
        <fullName evidence="2">Uncharacterized protein</fullName>
    </submittedName>
</protein>
<name>C7ZQE7_FUSV7</name>
<proteinExistence type="predicted"/>
<gene>
    <name evidence="2" type="ORF">NECHADRAFT_89163</name>
</gene>
<evidence type="ECO:0000256" key="1">
    <source>
        <dbReference type="SAM" id="MobiDB-lite"/>
    </source>
</evidence>
<evidence type="ECO:0000313" key="2">
    <source>
        <dbReference type="EMBL" id="EEU33755.1"/>
    </source>
</evidence>
<dbReference type="InParanoid" id="C7ZQE7"/>
<feature type="compositionally biased region" description="Polar residues" evidence="1">
    <location>
        <begin position="171"/>
        <end position="196"/>
    </location>
</feature>
<dbReference type="GeneID" id="9666987"/>
<organism evidence="2 3">
    <name type="scientific">Fusarium vanettenii (strain ATCC MYA-4622 / CBS 123669 / FGSC 9596 / NRRL 45880 / 77-13-4)</name>
    <name type="common">Fusarium solani subsp. pisi</name>
    <dbReference type="NCBI Taxonomy" id="660122"/>
    <lineage>
        <taxon>Eukaryota</taxon>
        <taxon>Fungi</taxon>
        <taxon>Dikarya</taxon>
        <taxon>Ascomycota</taxon>
        <taxon>Pezizomycotina</taxon>
        <taxon>Sordariomycetes</taxon>
        <taxon>Hypocreomycetidae</taxon>
        <taxon>Hypocreales</taxon>
        <taxon>Nectriaceae</taxon>
        <taxon>Fusarium</taxon>
        <taxon>Fusarium solani species complex</taxon>
        <taxon>Fusarium vanettenii</taxon>
    </lineage>
</organism>
<dbReference type="HOGENOM" id="CLU_877411_0_0_1"/>
<dbReference type="OrthoDB" id="10525701at2759"/>
<dbReference type="KEGG" id="nhe:NECHADRAFT_89163"/>
<evidence type="ECO:0000313" key="3">
    <source>
        <dbReference type="Proteomes" id="UP000005206"/>
    </source>
</evidence>
<dbReference type="EMBL" id="GG698990">
    <property type="protein sequence ID" value="EEU33755.1"/>
    <property type="molecule type" value="Genomic_DNA"/>
</dbReference>
<dbReference type="VEuPathDB" id="FungiDB:NECHADRAFT_89163"/>
<dbReference type="RefSeq" id="XP_003039468.1">
    <property type="nucleotide sequence ID" value="XM_003039422.1"/>
</dbReference>
<feature type="region of interest" description="Disordered" evidence="1">
    <location>
        <begin position="171"/>
        <end position="204"/>
    </location>
</feature>
<dbReference type="Proteomes" id="UP000005206">
    <property type="component" value="Unassembled WGS sequence"/>
</dbReference>